<keyword evidence="1" id="KW-0862">Zinc</keyword>
<dbReference type="InterPro" id="IPR038638">
    <property type="entry name" value="RbpA_sf"/>
</dbReference>
<feature type="binding site" evidence="1">
    <location>
        <position position="35"/>
    </location>
    <ligand>
        <name>Zn(2+)</name>
        <dbReference type="ChEBI" id="CHEBI:29105"/>
    </ligand>
</feature>
<name>A0A8J4DJI7_9ACTN</name>
<organism evidence="3 4">
    <name type="scientific">Spirilliplanes yamanashiensis</name>
    <dbReference type="NCBI Taxonomy" id="42233"/>
    <lineage>
        <taxon>Bacteria</taxon>
        <taxon>Bacillati</taxon>
        <taxon>Actinomycetota</taxon>
        <taxon>Actinomycetes</taxon>
        <taxon>Micromonosporales</taxon>
        <taxon>Micromonosporaceae</taxon>
        <taxon>Spirilliplanes</taxon>
    </lineage>
</organism>
<dbReference type="RefSeq" id="WP_203938531.1">
    <property type="nucleotide sequence ID" value="NZ_BAAAGJ010000005.1"/>
</dbReference>
<feature type="binding site" evidence="1">
    <location>
        <position position="39"/>
    </location>
    <ligand>
        <name>Zn(2+)</name>
        <dbReference type="ChEBI" id="CHEBI:29105"/>
    </ligand>
</feature>
<comment type="similarity">
    <text evidence="1">Belongs to the RNA polymerase-binding protein RbpA family.</text>
</comment>
<evidence type="ECO:0000256" key="1">
    <source>
        <dbReference type="HAMAP-Rule" id="MF_01483"/>
    </source>
</evidence>
<dbReference type="HAMAP" id="MF_01483">
    <property type="entry name" value="RbpA"/>
    <property type="match status" value="1"/>
</dbReference>
<dbReference type="Proteomes" id="UP000652013">
    <property type="component" value="Unassembled WGS sequence"/>
</dbReference>
<comment type="caution">
    <text evidence="3">The sequence shown here is derived from an EMBL/GenBank/DDBJ whole genome shotgun (WGS) entry which is preliminary data.</text>
</comment>
<feature type="region of interest" description="Disordered" evidence="2">
    <location>
        <begin position="1"/>
        <end position="25"/>
    </location>
</feature>
<sequence length="114" mass="12513">MSGSSAIRGSRVGSSPMRFTERSEPAPRRTVTYFCARGHELEILLAADADTPEVWDCTRCGQPAGLDPANPPGKSRAEPYKTHLAYVKERRSAEDGEAILAEALAKVRQRRGRD</sequence>
<dbReference type="GO" id="GO:0045893">
    <property type="term" value="P:positive regulation of DNA-templated transcription"/>
    <property type="evidence" value="ECO:0007669"/>
    <property type="project" value="UniProtKB-UniRule"/>
</dbReference>
<feature type="binding site" evidence="1">
    <location>
        <position position="60"/>
    </location>
    <ligand>
        <name>Zn(2+)</name>
        <dbReference type="ChEBI" id="CHEBI:29105"/>
    </ligand>
</feature>
<evidence type="ECO:0000313" key="3">
    <source>
        <dbReference type="EMBL" id="GIJ03268.1"/>
    </source>
</evidence>
<dbReference type="EMBL" id="BOOY01000018">
    <property type="protein sequence ID" value="GIJ03268.1"/>
    <property type="molecule type" value="Genomic_DNA"/>
</dbReference>
<comment type="cofactor">
    <cofactor evidence="1">
        <name>Zn(2+)</name>
        <dbReference type="ChEBI" id="CHEBI:29105"/>
    </cofactor>
    <text evidence="1">Bind 1 Zn(2+) per subunit.</text>
</comment>
<dbReference type="InterPro" id="IPR025182">
    <property type="entry name" value="RNApol-bd_RbpA"/>
</dbReference>
<keyword evidence="1" id="KW-0805">Transcription regulation</keyword>
<feature type="binding site" evidence="1">
    <location>
        <position position="57"/>
    </location>
    <ligand>
        <name>Zn(2+)</name>
        <dbReference type="ChEBI" id="CHEBI:29105"/>
    </ligand>
</feature>
<dbReference type="GO" id="GO:0008270">
    <property type="term" value="F:zinc ion binding"/>
    <property type="evidence" value="ECO:0007669"/>
    <property type="project" value="UniProtKB-UniRule"/>
</dbReference>
<evidence type="ECO:0000313" key="4">
    <source>
        <dbReference type="Proteomes" id="UP000652013"/>
    </source>
</evidence>
<dbReference type="Gene3D" id="2.20.28.270">
    <property type="entry name" value="RNA polymerase-binding protein A"/>
    <property type="match status" value="1"/>
</dbReference>
<dbReference type="GO" id="GO:0001000">
    <property type="term" value="F:bacterial-type RNA polymerase core enzyme binding"/>
    <property type="evidence" value="ECO:0007669"/>
    <property type="project" value="UniProtKB-UniRule"/>
</dbReference>
<dbReference type="Pfam" id="PF13397">
    <property type="entry name" value="RbpA"/>
    <property type="match status" value="1"/>
</dbReference>
<keyword evidence="1" id="KW-0479">Metal-binding</keyword>
<reference evidence="3" key="1">
    <citation type="submission" date="2021-01" db="EMBL/GenBank/DDBJ databases">
        <title>Whole genome shotgun sequence of Spirilliplanes yamanashiensis NBRC 15828.</title>
        <authorList>
            <person name="Komaki H."/>
            <person name="Tamura T."/>
        </authorList>
    </citation>
    <scope>NUCLEOTIDE SEQUENCE</scope>
    <source>
        <strain evidence="3">NBRC 15828</strain>
    </source>
</reference>
<accession>A0A8J4DJI7</accession>
<comment type="function">
    <text evidence="1">Binds to RNA polymerase (RNAP), stimulating transcription from principal, but not alternative sigma factor promoters.</text>
</comment>
<evidence type="ECO:0000256" key="2">
    <source>
        <dbReference type="SAM" id="MobiDB-lite"/>
    </source>
</evidence>
<gene>
    <name evidence="3" type="primary">rbpA_1</name>
    <name evidence="1" type="synonym">rbpA</name>
    <name evidence="3" type="ORF">Sya03_26200</name>
</gene>
<keyword evidence="4" id="KW-1185">Reference proteome</keyword>
<comment type="subunit">
    <text evidence="1">Forms a complex with the RNAP catalytic core and with free principal sigma factors.</text>
</comment>
<keyword evidence="1" id="KW-0804">Transcription</keyword>
<protein>
    <recommendedName>
        <fullName evidence="1">RNA polymerase-binding protein RbpA</fullName>
    </recommendedName>
</protein>
<dbReference type="AlphaFoldDB" id="A0A8J4DJI7"/>
<proteinExistence type="inferred from homology"/>